<sequence length="251" mass="28907">MSSLGNNAKDRPLLKRALNRGTLTLNPDTTDFITDEHFKTGDPVFIIKNKIVHKKTLVDLYDKFVKNNPNTQKPFRINVNKKPPIEIGIHDDIDHYIVKIINGPPEPSWGSNNSKLRPLLEVAYYNGILELNSKTTDSVTKKPFYDDEEVFVINERIIVDKKALENIYDIYVKNSKNKKPFQISNPLNGKMIGINDIKRYKVKLLNSTVPYESIHTKLGVLPELASHFTGEGGRRKSKRLRKNRRKTTKRR</sequence>
<reference evidence="2" key="1">
    <citation type="journal article" date="2020" name="Nature">
        <title>Giant virus diversity and host interactions through global metagenomics.</title>
        <authorList>
            <person name="Schulz F."/>
            <person name="Roux S."/>
            <person name="Paez-Espino D."/>
            <person name="Jungbluth S."/>
            <person name="Walsh D.A."/>
            <person name="Denef V.J."/>
            <person name="McMahon K.D."/>
            <person name="Konstantinidis K.T."/>
            <person name="Eloe-Fadrosh E.A."/>
            <person name="Kyrpides N.C."/>
            <person name="Woyke T."/>
        </authorList>
    </citation>
    <scope>NUCLEOTIDE SEQUENCE</scope>
    <source>
        <strain evidence="2">GVMAG-M-3300023174-176</strain>
    </source>
</reference>
<feature type="compositionally biased region" description="Basic residues" evidence="1">
    <location>
        <begin position="235"/>
        <end position="251"/>
    </location>
</feature>
<evidence type="ECO:0000256" key="1">
    <source>
        <dbReference type="SAM" id="MobiDB-lite"/>
    </source>
</evidence>
<organism evidence="2">
    <name type="scientific">viral metagenome</name>
    <dbReference type="NCBI Taxonomy" id="1070528"/>
    <lineage>
        <taxon>unclassified sequences</taxon>
        <taxon>metagenomes</taxon>
        <taxon>organismal metagenomes</taxon>
    </lineage>
</organism>
<proteinExistence type="predicted"/>
<feature type="region of interest" description="Disordered" evidence="1">
    <location>
        <begin position="228"/>
        <end position="251"/>
    </location>
</feature>
<dbReference type="EMBL" id="MN739613">
    <property type="protein sequence ID" value="QHT15644.1"/>
    <property type="molecule type" value="Genomic_DNA"/>
</dbReference>
<dbReference type="AlphaFoldDB" id="A0A6C0DHD5"/>
<evidence type="ECO:0000313" key="2">
    <source>
        <dbReference type="EMBL" id="QHT15644.1"/>
    </source>
</evidence>
<name>A0A6C0DHD5_9ZZZZ</name>
<accession>A0A6C0DHD5</accession>
<protein>
    <submittedName>
        <fullName evidence="2">Uncharacterized protein</fullName>
    </submittedName>
</protein>